<evidence type="ECO:0000313" key="2">
    <source>
        <dbReference type="Proteomes" id="UP000766904"/>
    </source>
</evidence>
<organism evidence="1 2">
    <name type="scientific">Natronococcus pandeyae</name>
    <dbReference type="NCBI Taxonomy" id="2055836"/>
    <lineage>
        <taxon>Archaea</taxon>
        <taxon>Methanobacteriati</taxon>
        <taxon>Methanobacteriota</taxon>
        <taxon>Stenosarchaea group</taxon>
        <taxon>Halobacteria</taxon>
        <taxon>Halobacteriales</taxon>
        <taxon>Natrialbaceae</taxon>
        <taxon>Natronococcus</taxon>
    </lineage>
</organism>
<accession>A0A8J8Q1R2</accession>
<reference evidence="1" key="1">
    <citation type="submission" date="2017-11" db="EMBL/GenBank/DDBJ databases">
        <authorList>
            <person name="Kajale S.C."/>
            <person name="Sharma A."/>
        </authorList>
    </citation>
    <scope>NUCLEOTIDE SEQUENCE</scope>
    <source>
        <strain evidence="1">LS1_42</strain>
    </source>
</reference>
<evidence type="ECO:0000313" key="1">
    <source>
        <dbReference type="EMBL" id="TYL37831.1"/>
    </source>
</evidence>
<keyword evidence="2" id="KW-1185">Reference proteome</keyword>
<sequence length="59" mass="6657">MGIQLTASPWLTGDVSQGGSEELPSEAQWISDQMCVLKELINTFCMWKCKIKIYHLAIL</sequence>
<dbReference type="AlphaFoldDB" id="A0A8J8Q1R2"/>
<dbReference type="EMBL" id="PHNJ01000007">
    <property type="protein sequence ID" value="TYL37831.1"/>
    <property type="molecule type" value="Genomic_DNA"/>
</dbReference>
<gene>
    <name evidence="1" type="ORF">CV102_13935</name>
</gene>
<comment type="caution">
    <text evidence="1">The sequence shown here is derived from an EMBL/GenBank/DDBJ whole genome shotgun (WGS) entry which is preliminary data.</text>
</comment>
<proteinExistence type="predicted"/>
<dbReference type="Proteomes" id="UP000766904">
    <property type="component" value="Unassembled WGS sequence"/>
</dbReference>
<name>A0A8J8Q1R2_9EURY</name>
<protein>
    <submittedName>
        <fullName evidence="1">Uncharacterized protein</fullName>
    </submittedName>
</protein>